<reference evidence="6" key="2">
    <citation type="submission" date="2020-09" db="EMBL/GenBank/DDBJ databases">
        <authorList>
            <person name="Sun Q."/>
            <person name="Zhou Y."/>
        </authorList>
    </citation>
    <scope>NUCLEOTIDE SEQUENCE</scope>
    <source>
        <strain evidence="6">CGMCC 1.15320</strain>
    </source>
</reference>
<dbReference type="PANTHER" id="PTHR20854">
    <property type="entry name" value="INOSITOL MONOPHOSPHATASE"/>
    <property type="match status" value="1"/>
</dbReference>
<dbReference type="GO" id="GO:0008934">
    <property type="term" value="F:inositol monophosphate 1-phosphatase activity"/>
    <property type="evidence" value="ECO:0007669"/>
    <property type="project" value="TreeGrafter"/>
</dbReference>
<dbReference type="GO" id="GO:0006020">
    <property type="term" value="P:inositol metabolic process"/>
    <property type="evidence" value="ECO:0007669"/>
    <property type="project" value="TreeGrafter"/>
</dbReference>
<dbReference type="AlphaFoldDB" id="A0A916W445"/>
<dbReference type="SUPFAM" id="SSF56655">
    <property type="entry name" value="Carbohydrate phosphatase"/>
    <property type="match status" value="1"/>
</dbReference>
<keyword evidence="5" id="KW-0460">Magnesium</keyword>
<dbReference type="CDD" id="cd01641">
    <property type="entry name" value="Bacterial_IMPase_like_1"/>
    <property type="match status" value="1"/>
</dbReference>
<reference evidence="6" key="1">
    <citation type="journal article" date="2014" name="Int. J. Syst. Evol. Microbiol.">
        <title>Complete genome sequence of Corynebacterium casei LMG S-19264T (=DSM 44701T), isolated from a smear-ripened cheese.</title>
        <authorList>
            <consortium name="US DOE Joint Genome Institute (JGI-PGF)"/>
            <person name="Walter F."/>
            <person name="Albersmeier A."/>
            <person name="Kalinowski J."/>
            <person name="Ruckert C."/>
        </authorList>
    </citation>
    <scope>NUCLEOTIDE SEQUENCE</scope>
    <source>
        <strain evidence="6">CGMCC 1.15320</strain>
    </source>
</reference>
<evidence type="ECO:0000313" key="6">
    <source>
        <dbReference type="EMBL" id="GGA64304.1"/>
    </source>
</evidence>
<evidence type="ECO:0000256" key="3">
    <source>
        <dbReference type="ARBA" id="ARBA00022801"/>
    </source>
</evidence>
<dbReference type="Gene3D" id="3.40.190.80">
    <property type="match status" value="1"/>
</dbReference>
<feature type="binding site" evidence="5">
    <location>
        <position position="88"/>
    </location>
    <ligand>
        <name>Mg(2+)</name>
        <dbReference type="ChEBI" id="CHEBI:18420"/>
        <label>1</label>
        <note>catalytic</note>
    </ligand>
</feature>
<evidence type="ECO:0000256" key="2">
    <source>
        <dbReference type="ARBA" id="ARBA00009759"/>
    </source>
</evidence>
<dbReference type="GO" id="GO:0000105">
    <property type="term" value="P:L-histidine biosynthetic process"/>
    <property type="evidence" value="ECO:0007669"/>
    <property type="project" value="UniProtKB-UniRule"/>
</dbReference>
<dbReference type="InterPro" id="IPR011809">
    <property type="entry name" value="His_9_proposed"/>
</dbReference>
<dbReference type="Pfam" id="PF00459">
    <property type="entry name" value="Inositol_P"/>
    <property type="match status" value="1"/>
</dbReference>
<protein>
    <recommendedName>
        <fullName evidence="4">Histidinol-phosphatase</fullName>
        <ecNumber evidence="4">3.1.3.15</ecNumber>
    </recommendedName>
</protein>
<evidence type="ECO:0000313" key="7">
    <source>
        <dbReference type="Proteomes" id="UP000636264"/>
    </source>
</evidence>
<dbReference type="EC" id="3.1.3.15" evidence="4"/>
<dbReference type="Proteomes" id="UP000636264">
    <property type="component" value="Unassembled WGS sequence"/>
</dbReference>
<organism evidence="6 7">
    <name type="scientific">Nitratireductor aestuarii</name>
    <dbReference type="NCBI Taxonomy" id="1735103"/>
    <lineage>
        <taxon>Bacteria</taxon>
        <taxon>Pseudomonadati</taxon>
        <taxon>Pseudomonadota</taxon>
        <taxon>Alphaproteobacteria</taxon>
        <taxon>Hyphomicrobiales</taxon>
        <taxon>Phyllobacteriaceae</taxon>
        <taxon>Nitratireductor</taxon>
    </lineage>
</organism>
<dbReference type="EMBL" id="BMIF01000004">
    <property type="protein sequence ID" value="GGA64304.1"/>
    <property type="molecule type" value="Genomic_DNA"/>
</dbReference>
<dbReference type="GO" id="GO:0004401">
    <property type="term" value="F:histidinol-phosphatase activity"/>
    <property type="evidence" value="ECO:0007669"/>
    <property type="project" value="UniProtKB-UniRule"/>
</dbReference>
<comment type="caution">
    <text evidence="6">The sequence shown here is derived from an EMBL/GenBank/DDBJ whole genome shotgun (WGS) entry which is preliminary data.</text>
</comment>
<dbReference type="FunFam" id="3.30.540.10:FF:000030">
    <property type="entry name" value="Inositol monophosphatase"/>
    <property type="match status" value="1"/>
</dbReference>
<name>A0A916W445_9HYPH</name>
<evidence type="ECO:0000256" key="5">
    <source>
        <dbReference type="PIRSR" id="PIRSR600760-2"/>
    </source>
</evidence>
<evidence type="ECO:0000256" key="1">
    <source>
        <dbReference type="ARBA" id="ARBA00001946"/>
    </source>
</evidence>
<feature type="binding site" evidence="5">
    <location>
        <position position="85"/>
    </location>
    <ligand>
        <name>Mg(2+)</name>
        <dbReference type="ChEBI" id="CHEBI:18420"/>
        <label>1</label>
        <note>catalytic</note>
    </ligand>
</feature>
<dbReference type="NCBIfam" id="TIGR02067">
    <property type="entry name" value="his_9_HisN"/>
    <property type="match status" value="1"/>
</dbReference>
<feature type="binding site" evidence="5">
    <location>
        <position position="212"/>
    </location>
    <ligand>
        <name>Mg(2+)</name>
        <dbReference type="ChEBI" id="CHEBI:18420"/>
        <label>1</label>
        <note>catalytic</note>
    </ligand>
</feature>
<dbReference type="InterPro" id="IPR000760">
    <property type="entry name" value="Inositol_monophosphatase-like"/>
</dbReference>
<gene>
    <name evidence="6" type="ORF">GCM10011385_17690</name>
</gene>
<dbReference type="Gene3D" id="3.30.540.10">
    <property type="entry name" value="Fructose-1,6-Bisphosphatase, subunit A, domain 1"/>
    <property type="match status" value="1"/>
</dbReference>
<feature type="binding site" evidence="5">
    <location>
        <position position="87"/>
    </location>
    <ligand>
        <name>Mg(2+)</name>
        <dbReference type="ChEBI" id="CHEBI:18420"/>
        <label>1</label>
        <note>catalytic</note>
    </ligand>
</feature>
<dbReference type="RefSeq" id="WP_188720681.1">
    <property type="nucleotide sequence ID" value="NZ_BMIF01000004.1"/>
</dbReference>
<dbReference type="GO" id="GO:0007165">
    <property type="term" value="P:signal transduction"/>
    <property type="evidence" value="ECO:0007669"/>
    <property type="project" value="TreeGrafter"/>
</dbReference>
<evidence type="ECO:0000256" key="4">
    <source>
        <dbReference type="NCBIfam" id="TIGR02067"/>
    </source>
</evidence>
<feature type="binding site" evidence="5">
    <location>
        <position position="69"/>
    </location>
    <ligand>
        <name>Mg(2+)</name>
        <dbReference type="ChEBI" id="CHEBI:18420"/>
        <label>1</label>
        <note>catalytic</note>
    </ligand>
</feature>
<keyword evidence="3" id="KW-0378">Hydrolase</keyword>
<dbReference type="PANTHER" id="PTHR20854:SF4">
    <property type="entry name" value="INOSITOL-1-MONOPHOSPHATASE-RELATED"/>
    <property type="match status" value="1"/>
</dbReference>
<comment type="cofactor">
    <cofactor evidence="1 5">
        <name>Mg(2+)</name>
        <dbReference type="ChEBI" id="CHEBI:18420"/>
    </cofactor>
</comment>
<keyword evidence="7" id="KW-1185">Reference proteome</keyword>
<comment type="similarity">
    <text evidence="2">Belongs to the inositol monophosphatase superfamily.</text>
</comment>
<proteinExistence type="inferred from homology"/>
<sequence length="259" mass="27661">MAASPSPEFFRRLAAAAAAETLPRFRKGGDVINKYQTGFDPVTEADRAAEQAIRAIITAEFPDHGIVGEEFGTEQSDSRYNWVIDPIDGTRSFICGLPLWGTLVGLTVDGRAVAGMMAQPFTGELFYADGNGASYEGPDGQRRLAVRRSATLAEATLCTTSPSLFDETRRPLYNRVEAAVRLARYGTDCYAYAQLAAGNVDLVIESGLNSYDIVALIPIIEQAGGIITTWSGERPELGGDIIAAATPELHAEALALLAG</sequence>
<keyword evidence="5" id="KW-0479">Metal-binding</keyword>
<dbReference type="GO" id="GO:0046872">
    <property type="term" value="F:metal ion binding"/>
    <property type="evidence" value="ECO:0007669"/>
    <property type="project" value="UniProtKB-KW"/>
</dbReference>
<accession>A0A916W445</accession>
<dbReference type="PRINTS" id="PR00377">
    <property type="entry name" value="IMPHPHTASES"/>
</dbReference>